<evidence type="ECO:0000313" key="1">
    <source>
        <dbReference type="EMBL" id="RFU16634.1"/>
    </source>
</evidence>
<comment type="caution">
    <text evidence="1">The sequence shown here is derived from an EMBL/GenBank/DDBJ whole genome shotgun (WGS) entry which is preliminary data.</text>
</comment>
<dbReference type="RefSeq" id="WP_117298802.1">
    <property type="nucleotide sequence ID" value="NZ_QVQT02000003.1"/>
</dbReference>
<evidence type="ECO:0008006" key="3">
    <source>
        <dbReference type="Google" id="ProtNLM"/>
    </source>
</evidence>
<dbReference type="EMBL" id="QVQT01000003">
    <property type="protein sequence ID" value="RFU16634.1"/>
    <property type="molecule type" value="Genomic_DNA"/>
</dbReference>
<sequence length="111" mass="12594">MPDRILLLSRDKDLLYTREQIFQRAGYVTVSATNLQSALALAVEQEPAVILVGHTFSAEEQRLFVERLHETHPHLRILLLREGLIDPTILLAACESFLRSDPATARVQVLY</sequence>
<organism evidence="1 2">
    <name type="scientific">Paracidobacterium acidisoli</name>
    <dbReference type="NCBI Taxonomy" id="2303751"/>
    <lineage>
        <taxon>Bacteria</taxon>
        <taxon>Pseudomonadati</taxon>
        <taxon>Acidobacteriota</taxon>
        <taxon>Terriglobia</taxon>
        <taxon>Terriglobales</taxon>
        <taxon>Acidobacteriaceae</taxon>
        <taxon>Paracidobacterium</taxon>
    </lineage>
</organism>
<keyword evidence="2" id="KW-1185">Reference proteome</keyword>
<evidence type="ECO:0000313" key="2">
    <source>
        <dbReference type="Proteomes" id="UP000264702"/>
    </source>
</evidence>
<protein>
    <recommendedName>
        <fullName evidence="3">Response regulatory domain-containing protein</fullName>
    </recommendedName>
</protein>
<dbReference type="InterPro" id="IPR011006">
    <property type="entry name" value="CheY-like_superfamily"/>
</dbReference>
<dbReference type="SUPFAM" id="SSF52172">
    <property type="entry name" value="CheY-like"/>
    <property type="match status" value="1"/>
</dbReference>
<gene>
    <name evidence="1" type="ORF">D0Y96_07670</name>
</gene>
<dbReference type="Gene3D" id="3.40.50.2300">
    <property type="match status" value="1"/>
</dbReference>
<accession>A0A372IP25</accession>
<dbReference type="AlphaFoldDB" id="A0A372IP25"/>
<dbReference type="Proteomes" id="UP000264702">
    <property type="component" value="Unassembled WGS sequence"/>
</dbReference>
<proteinExistence type="predicted"/>
<reference evidence="1 2" key="1">
    <citation type="submission" date="2018-08" db="EMBL/GenBank/DDBJ databases">
        <title>Acidipila sp. 4G-K13, an acidobacterium isolated from forest soil.</title>
        <authorList>
            <person name="Gao Z.-H."/>
            <person name="Qiu L.-H."/>
        </authorList>
    </citation>
    <scope>NUCLEOTIDE SEQUENCE [LARGE SCALE GENOMIC DNA]</scope>
    <source>
        <strain evidence="1 2">4G-K13</strain>
    </source>
</reference>
<name>A0A372IP25_9BACT</name>